<dbReference type="AlphaFoldDB" id="A0A7J6V4D3"/>
<evidence type="ECO:0000313" key="3">
    <source>
        <dbReference type="Proteomes" id="UP000554482"/>
    </source>
</evidence>
<feature type="region of interest" description="Disordered" evidence="1">
    <location>
        <begin position="329"/>
        <end position="352"/>
    </location>
</feature>
<feature type="compositionally biased region" description="Basic residues" evidence="1">
    <location>
        <begin position="22"/>
        <end position="31"/>
    </location>
</feature>
<proteinExistence type="predicted"/>
<feature type="region of interest" description="Disordered" evidence="1">
    <location>
        <begin position="1"/>
        <end position="32"/>
    </location>
</feature>
<evidence type="ECO:0000313" key="2">
    <source>
        <dbReference type="EMBL" id="KAF5179929.1"/>
    </source>
</evidence>
<gene>
    <name evidence="2" type="ORF">FRX31_030483</name>
</gene>
<accession>A0A7J6V4D3</accession>
<evidence type="ECO:0000256" key="1">
    <source>
        <dbReference type="SAM" id="MobiDB-lite"/>
    </source>
</evidence>
<organism evidence="2 3">
    <name type="scientific">Thalictrum thalictroides</name>
    <name type="common">Rue-anemone</name>
    <name type="synonym">Anemone thalictroides</name>
    <dbReference type="NCBI Taxonomy" id="46969"/>
    <lineage>
        <taxon>Eukaryota</taxon>
        <taxon>Viridiplantae</taxon>
        <taxon>Streptophyta</taxon>
        <taxon>Embryophyta</taxon>
        <taxon>Tracheophyta</taxon>
        <taxon>Spermatophyta</taxon>
        <taxon>Magnoliopsida</taxon>
        <taxon>Ranunculales</taxon>
        <taxon>Ranunculaceae</taxon>
        <taxon>Thalictroideae</taxon>
        <taxon>Thalictrum</taxon>
    </lineage>
</organism>
<reference evidence="2 3" key="1">
    <citation type="submission" date="2020-06" db="EMBL/GenBank/DDBJ databases">
        <title>Transcriptomic and genomic resources for Thalictrum thalictroides and T. hernandezii: Facilitating candidate gene discovery in an emerging model plant lineage.</title>
        <authorList>
            <person name="Arias T."/>
            <person name="Riano-Pachon D.M."/>
            <person name="Di Stilio V.S."/>
        </authorList>
    </citation>
    <scope>NUCLEOTIDE SEQUENCE [LARGE SCALE GENOMIC DNA]</scope>
    <source>
        <strain evidence="3">cv. WT478/WT964</strain>
        <tissue evidence="2">Leaves</tissue>
    </source>
</reference>
<sequence length="396" mass="45707">MADRGRSTISQQDVQVTSQQITRRRRRKRVRSDRYEHLHLQYPDPVSQFPEIVAQFDPWRRRNRYNDLAPFYLHTQRNDNNGLWNAMPNPSNAAPPSQQLLQQSAMHNGITQFQNNIMQRMRETLDARYVANPFQCQNQRIMHGPSMVSNEEQILIHIRQQRIMQNYAMTHSVSPVLLNQYLGNGFGRNQHLGNGFNQNQYLGNGFNQNQYLGNVFNRNQHLGNGLERNQHLQNGFNIQQNQQMQLQTSVHSQLGNMGESRMIGNAFPEYQQVETIENPRVISRDNPQMENFNGTRSMENNWDPFLDIYGQARVATVIANCDYNSDHNHAYISPEQGQAPLEPPASPTNPDLSSLLQDLVPKDNVLEDEDSLVDESFLDSLVTVPAEWPDINIDQV</sequence>
<keyword evidence="3" id="KW-1185">Reference proteome</keyword>
<dbReference type="Proteomes" id="UP000554482">
    <property type="component" value="Unassembled WGS sequence"/>
</dbReference>
<name>A0A7J6V4D3_THATH</name>
<feature type="compositionally biased region" description="Polar residues" evidence="1">
    <location>
        <begin position="7"/>
        <end position="21"/>
    </location>
</feature>
<dbReference type="EMBL" id="JABWDY010038121">
    <property type="protein sequence ID" value="KAF5179929.1"/>
    <property type="molecule type" value="Genomic_DNA"/>
</dbReference>
<protein>
    <submittedName>
        <fullName evidence="2">Uncharacterized protein</fullName>
    </submittedName>
</protein>
<comment type="caution">
    <text evidence="2">The sequence shown here is derived from an EMBL/GenBank/DDBJ whole genome shotgun (WGS) entry which is preliminary data.</text>
</comment>